<dbReference type="PROSITE" id="PS51897">
    <property type="entry name" value="ANNEXIN_2"/>
    <property type="match status" value="1"/>
</dbReference>
<evidence type="ECO:0000313" key="5">
    <source>
        <dbReference type="Proteomes" id="UP000024404"/>
    </source>
</evidence>
<comment type="similarity">
    <text evidence="1">Belongs to the annexin family.</text>
</comment>
<dbReference type="AlphaFoldDB" id="A0A8R1XQ03"/>
<evidence type="ECO:0000256" key="3">
    <source>
        <dbReference type="ARBA" id="ARBA00023216"/>
    </source>
</evidence>
<dbReference type="EnsemblMetazoa" id="OVOC12931.1">
    <property type="protein sequence ID" value="OVOC12931.1"/>
    <property type="gene ID" value="WBGene00249740"/>
</dbReference>
<dbReference type="Pfam" id="PF00191">
    <property type="entry name" value="Annexin"/>
    <property type="match status" value="1"/>
</dbReference>
<dbReference type="GO" id="GO:0005544">
    <property type="term" value="F:calcium-dependent phospholipid binding"/>
    <property type="evidence" value="ECO:0007669"/>
    <property type="project" value="InterPro"/>
</dbReference>
<keyword evidence="2" id="KW-0677">Repeat</keyword>
<dbReference type="Gene3D" id="1.10.220.10">
    <property type="entry name" value="Annexin"/>
    <property type="match status" value="1"/>
</dbReference>
<dbReference type="SUPFAM" id="SSF47874">
    <property type="entry name" value="Annexin"/>
    <property type="match status" value="1"/>
</dbReference>
<dbReference type="EMBL" id="CMVM020000979">
    <property type="status" value="NOT_ANNOTATED_CDS"/>
    <property type="molecule type" value="Genomic_DNA"/>
</dbReference>
<protein>
    <submittedName>
        <fullName evidence="4">Uncharacterized protein</fullName>
    </submittedName>
</protein>
<dbReference type="GO" id="GO:0005509">
    <property type="term" value="F:calcium ion binding"/>
    <property type="evidence" value="ECO:0007669"/>
    <property type="project" value="InterPro"/>
</dbReference>
<proteinExistence type="inferred from homology"/>
<evidence type="ECO:0000313" key="4">
    <source>
        <dbReference type="EnsemblMetazoa" id="OVOC12931.1"/>
    </source>
</evidence>
<evidence type="ECO:0000256" key="2">
    <source>
        <dbReference type="ARBA" id="ARBA00022737"/>
    </source>
</evidence>
<evidence type="ECO:0000256" key="1">
    <source>
        <dbReference type="ARBA" id="ARBA00007831"/>
    </source>
</evidence>
<keyword evidence="3" id="KW-0041">Annexin</keyword>
<dbReference type="InterPro" id="IPR037104">
    <property type="entry name" value="Annexin_sf"/>
</dbReference>
<reference evidence="5" key="1">
    <citation type="submission" date="2013-10" db="EMBL/GenBank/DDBJ databases">
        <title>Genome sequencing of Onchocerca volvulus.</title>
        <authorList>
            <person name="Cotton J."/>
            <person name="Tsai J."/>
            <person name="Stanley E."/>
            <person name="Tracey A."/>
            <person name="Holroyd N."/>
            <person name="Lustigman S."/>
            <person name="Berriman M."/>
        </authorList>
    </citation>
    <scope>NUCLEOTIDE SEQUENCE</scope>
</reference>
<accession>A0A8R1XQ03</accession>
<sequence length="94" mass="11239">MTHFAKDDSLWLPKYYESNENLFKLSEYLSSEHLVDRMFRYQHQFYGTIKPKINFDPEQAAEILHKAMKGIGCDKEKVLQILTTINNEQRQEQK</sequence>
<organism evidence="4 5">
    <name type="scientific">Onchocerca volvulus</name>
    <dbReference type="NCBI Taxonomy" id="6282"/>
    <lineage>
        <taxon>Eukaryota</taxon>
        <taxon>Metazoa</taxon>
        <taxon>Ecdysozoa</taxon>
        <taxon>Nematoda</taxon>
        <taxon>Chromadorea</taxon>
        <taxon>Rhabditida</taxon>
        <taxon>Spirurina</taxon>
        <taxon>Spiruromorpha</taxon>
        <taxon>Filarioidea</taxon>
        <taxon>Onchocercidae</taxon>
        <taxon>Onchocerca</taxon>
    </lineage>
</organism>
<reference evidence="4" key="2">
    <citation type="submission" date="2022-06" db="UniProtKB">
        <authorList>
            <consortium name="EnsemblMetazoa"/>
        </authorList>
    </citation>
    <scope>IDENTIFICATION</scope>
</reference>
<keyword evidence="5" id="KW-1185">Reference proteome</keyword>
<name>A0A8R1XQ03_ONCVO</name>
<dbReference type="InterPro" id="IPR018502">
    <property type="entry name" value="Annexin_repeat"/>
</dbReference>
<dbReference type="Proteomes" id="UP000024404">
    <property type="component" value="Unassembled WGS sequence"/>
</dbReference>